<dbReference type="InterPro" id="IPR003593">
    <property type="entry name" value="AAA+_ATPase"/>
</dbReference>
<dbReference type="InterPro" id="IPR027417">
    <property type="entry name" value="P-loop_NTPase"/>
</dbReference>
<dbReference type="PANTHER" id="PTHR43335:SF4">
    <property type="entry name" value="ABC TRANSPORTER, ATP-BINDING PROTEIN"/>
    <property type="match status" value="1"/>
</dbReference>
<proteinExistence type="inferred from homology"/>
<keyword evidence="3" id="KW-0547">Nucleotide-binding</keyword>
<name>A0AAJ5WQ32_9BACT</name>
<dbReference type="Gene3D" id="3.40.50.300">
    <property type="entry name" value="P-loop containing nucleotide triphosphate hydrolases"/>
    <property type="match status" value="1"/>
</dbReference>
<organism evidence="6 7">
    <name type="scientific">Candidatus Pseudobacter hemicellulosilyticus</name>
    <dbReference type="NCBI Taxonomy" id="3121375"/>
    <lineage>
        <taxon>Bacteria</taxon>
        <taxon>Pseudomonadati</taxon>
        <taxon>Bacteroidota</taxon>
        <taxon>Chitinophagia</taxon>
        <taxon>Chitinophagales</taxon>
        <taxon>Chitinophagaceae</taxon>
        <taxon>Pseudobacter</taxon>
    </lineage>
</organism>
<reference evidence="6" key="1">
    <citation type="submission" date="2023-03" db="EMBL/GenBank/DDBJ databases">
        <title>Andean soil-derived lignocellulolytic bacterial consortium as a source of novel taxa and putative plastic-active enzymes.</title>
        <authorList>
            <person name="Diaz-Garcia L."/>
            <person name="Chuvochina M."/>
            <person name="Feuerriegel G."/>
            <person name="Bunk B."/>
            <person name="Sproer C."/>
            <person name="Streit W.R."/>
            <person name="Rodriguez L.M."/>
            <person name="Overmann J."/>
            <person name="Jimenez D.J."/>
        </authorList>
    </citation>
    <scope>NUCLEOTIDE SEQUENCE</scope>
    <source>
        <strain evidence="6">MAG 7</strain>
    </source>
</reference>
<evidence type="ECO:0000256" key="3">
    <source>
        <dbReference type="ARBA" id="ARBA00022741"/>
    </source>
</evidence>
<comment type="similarity">
    <text evidence="1">Belongs to the ABC transporter superfamily.</text>
</comment>
<dbReference type="GO" id="GO:0016887">
    <property type="term" value="F:ATP hydrolysis activity"/>
    <property type="evidence" value="ECO:0007669"/>
    <property type="project" value="InterPro"/>
</dbReference>
<evidence type="ECO:0000256" key="4">
    <source>
        <dbReference type="ARBA" id="ARBA00022840"/>
    </source>
</evidence>
<dbReference type="GO" id="GO:0005524">
    <property type="term" value="F:ATP binding"/>
    <property type="evidence" value="ECO:0007669"/>
    <property type="project" value="UniProtKB-KW"/>
</dbReference>
<feature type="domain" description="ABC transporter" evidence="5">
    <location>
        <begin position="34"/>
        <end position="263"/>
    </location>
</feature>
<dbReference type="SMART" id="SM00382">
    <property type="entry name" value="AAA"/>
    <property type="match status" value="1"/>
</dbReference>
<evidence type="ECO:0000256" key="1">
    <source>
        <dbReference type="ARBA" id="ARBA00005417"/>
    </source>
</evidence>
<dbReference type="EMBL" id="CP119311">
    <property type="protein sequence ID" value="WEK35169.1"/>
    <property type="molecule type" value="Genomic_DNA"/>
</dbReference>
<evidence type="ECO:0000256" key="2">
    <source>
        <dbReference type="ARBA" id="ARBA00022448"/>
    </source>
</evidence>
<evidence type="ECO:0000259" key="5">
    <source>
        <dbReference type="PROSITE" id="PS50893"/>
    </source>
</evidence>
<gene>
    <name evidence="6" type="ORF">P0Y53_21985</name>
</gene>
<keyword evidence="4 6" id="KW-0067">ATP-binding</keyword>
<dbReference type="SUPFAM" id="SSF52540">
    <property type="entry name" value="P-loop containing nucleoside triphosphate hydrolases"/>
    <property type="match status" value="1"/>
</dbReference>
<dbReference type="PANTHER" id="PTHR43335">
    <property type="entry name" value="ABC TRANSPORTER, ATP-BINDING PROTEIN"/>
    <property type="match status" value="1"/>
</dbReference>
<dbReference type="InterPro" id="IPR003439">
    <property type="entry name" value="ABC_transporter-like_ATP-bd"/>
</dbReference>
<keyword evidence="2" id="KW-0813">Transport</keyword>
<protein>
    <submittedName>
        <fullName evidence="6">ABC transporter ATP-binding protein</fullName>
    </submittedName>
</protein>
<dbReference type="AlphaFoldDB" id="A0AAJ5WQ32"/>
<dbReference type="Pfam" id="PF00005">
    <property type="entry name" value="ABC_tran"/>
    <property type="match status" value="1"/>
</dbReference>
<accession>A0AAJ5WQ32</accession>
<evidence type="ECO:0000313" key="6">
    <source>
        <dbReference type="EMBL" id="WEK35169.1"/>
    </source>
</evidence>
<sequence>MLSTSLPAPNTPAGWLTYCLFFTNHQQYMQDAIVKISGLSHRYATAWAIRDINMEIGRRGIVGLLGSNGAGKSTTMNILCGALNQTEGKIFINGIDMRASPEEAKKEIGFLPQNPPLYMDLTVDEYLYYCAGLRLMPRAQMKAAVKEAKLRCGIDHFSSRLIRNLSGGYRQRVGIAQAIVHKPKLVVLDEPTNGLDPNQIIEVRALIREIAEDRAVIFSSHILSEIQLLCEEIIMIESGKIVFSDSMDAFNNYVEPHSMLVRLENPPLAEELLRIEGVSKVDFLTPRQLRIYFNGDQDISERLVVASVQQGWRLAEINLDKTALDEIFKQLSAHGK</sequence>
<evidence type="ECO:0000313" key="7">
    <source>
        <dbReference type="Proteomes" id="UP001220610"/>
    </source>
</evidence>
<dbReference type="Proteomes" id="UP001220610">
    <property type="component" value="Chromosome"/>
</dbReference>
<dbReference type="PROSITE" id="PS50893">
    <property type="entry name" value="ABC_TRANSPORTER_2"/>
    <property type="match status" value="1"/>
</dbReference>